<evidence type="ECO:0000313" key="2">
    <source>
        <dbReference type="EMBL" id="CCC91696.1"/>
    </source>
</evidence>
<feature type="region of interest" description="Disordered" evidence="1">
    <location>
        <begin position="30"/>
        <end position="61"/>
    </location>
</feature>
<dbReference type="AlphaFoldDB" id="G0UQN5"/>
<name>G0UQN5_TRYCI</name>
<organism evidence="2">
    <name type="scientific">Trypanosoma congolense (strain IL3000)</name>
    <dbReference type="NCBI Taxonomy" id="1068625"/>
    <lineage>
        <taxon>Eukaryota</taxon>
        <taxon>Discoba</taxon>
        <taxon>Euglenozoa</taxon>
        <taxon>Kinetoplastea</taxon>
        <taxon>Metakinetoplastina</taxon>
        <taxon>Trypanosomatida</taxon>
        <taxon>Trypanosomatidae</taxon>
        <taxon>Trypanosoma</taxon>
        <taxon>Nannomonas</taxon>
    </lineage>
</organism>
<protein>
    <submittedName>
        <fullName evidence="2">Uncharacterized protein TCIL3000_7_5100</fullName>
    </submittedName>
</protein>
<dbReference type="EMBL" id="HE575320">
    <property type="protein sequence ID" value="CCC91696.1"/>
    <property type="molecule type" value="Genomic_DNA"/>
</dbReference>
<sequence>MHTSFFHSSFKSVPFRRGVLDDTQQTAVTELFGDGGSGSHSSADPVAPLMKEPLSHSAAQQPKEWRLYPSVPYYAPLQGMQLVINLAGPEEPPATERTALIY</sequence>
<evidence type="ECO:0000256" key="1">
    <source>
        <dbReference type="SAM" id="MobiDB-lite"/>
    </source>
</evidence>
<dbReference type="VEuPathDB" id="TriTrypDB:TcIL3000_7_5100"/>
<reference evidence="2" key="1">
    <citation type="journal article" date="2012" name="Proc. Natl. Acad. Sci. U.S.A.">
        <title>Antigenic diversity is generated by distinct evolutionary mechanisms in African trypanosome species.</title>
        <authorList>
            <person name="Jackson A.P."/>
            <person name="Berry A."/>
            <person name="Aslett M."/>
            <person name="Allison H.C."/>
            <person name="Burton P."/>
            <person name="Vavrova-Anderson J."/>
            <person name="Brown R."/>
            <person name="Browne H."/>
            <person name="Corton N."/>
            <person name="Hauser H."/>
            <person name="Gamble J."/>
            <person name="Gilderthorp R."/>
            <person name="Marcello L."/>
            <person name="McQuillan J."/>
            <person name="Otto T.D."/>
            <person name="Quail M.A."/>
            <person name="Sanders M.J."/>
            <person name="van Tonder A."/>
            <person name="Ginger M.L."/>
            <person name="Field M.C."/>
            <person name="Barry J.D."/>
            <person name="Hertz-Fowler C."/>
            <person name="Berriman M."/>
        </authorList>
    </citation>
    <scope>NUCLEOTIDE SEQUENCE</scope>
    <source>
        <strain evidence="2">IL3000</strain>
    </source>
</reference>
<gene>
    <name evidence="2" type="ORF">TCIL3000_7_5100</name>
</gene>
<accession>G0UQN5</accession>
<proteinExistence type="predicted"/>